<evidence type="ECO:0000313" key="1">
    <source>
        <dbReference type="EMBL" id="KAK7238941.1"/>
    </source>
</evidence>
<dbReference type="GO" id="GO:0051537">
    <property type="term" value="F:2 iron, 2 sulfur cluster binding"/>
    <property type="evidence" value="ECO:0007669"/>
    <property type="project" value="UniProtKB-KW"/>
</dbReference>
<dbReference type="SUPFAM" id="SSF50022">
    <property type="entry name" value="ISP domain"/>
    <property type="match status" value="1"/>
</dbReference>
<dbReference type="Pfam" id="PF08417">
    <property type="entry name" value="PaO"/>
    <property type="match status" value="1"/>
</dbReference>
<dbReference type="GO" id="GO:0010277">
    <property type="term" value="F:chlorophyllide a oxygenase activity"/>
    <property type="evidence" value="ECO:0007669"/>
    <property type="project" value="InterPro"/>
</dbReference>
<dbReference type="EMBL" id="JBBJCI010000227">
    <property type="protein sequence ID" value="KAK7238941.1"/>
    <property type="molecule type" value="Genomic_DNA"/>
</dbReference>
<dbReference type="Proteomes" id="UP001363151">
    <property type="component" value="Unassembled WGS sequence"/>
</dbReference>
<dbReference type="InterPro" id="IPR017941">
    <property type="entry name" value="Rieske_2Fe-2S"/>
</dbReference>
<dbReference type="Gene3D" id="3.90.380.10">
    <property type="entry name" value="Naphthalene 1,2-dioxygenase Alpha Subunit, Chain A, domain 1"/>
    <property type="match status" value="1"/>
</dbReference>
<dbReference type="GO" id="GO:0016020">
    <property type="term" value="C:membrane"/>
    <property type="evidence" value="ECO:0007669"/>
    <property type="project" value="UniProtKB-SubCell"/>
</dbReference>
<dbReference type="Gene3D" id="2.102.10.10">
    <property type="entry name" value="Rieske [2Fe-2S] iron-sulphur domain"/>
    <property type="match status" value="1"/>
</dbReference>
<accession>A0ABR1FUR6</accession>
<dbReference type="PANTHER" id="PTHR21266">
    <property type="entry name" value="IRON-SULFUR DOMAIN CONTAINING PROTEIN"/>
    <property type="match status" value="1"/>
</dbReference>
<dbReference type="InterPro" id="IPR050584">
    <property type="entry name" value="Cholesterol_7-desaturase"/>
</dbReference>
<gene>
    <name evidence="1" type="ORF">SO694_00026257</name>
</gene>
<sequence length="493" mass="53927">MPAAPKTAQKVATVEALGEAVAVAAPDAFDWFDHWYPVNVVDSMDPSRPHKVQLLGLNLVLWNDGATVGGEKAAGSWRAFEDSCPHRRGPLSEGRVEDDGTLLCSYHGWRYDGSGACSDLPYSPESKRERHQCSASCASFPTQVADGMVWVFPNRAISAIEALLKPAPLVSELHDPRPGEDRDWQVKIPAGVRDFPCGWDTMVENTLDPAHFCAAHHGTLGDRYSDPRAYTFKTTKKVSRDGGFELDGDMGSLESALEFVPPCLVKYRPNYGAMPFEGALVLATYCVPTAPGKVRPLATVLRDRAAPFGETLAERALAVFMGPTWFPGLVPKWFGHIASSVVLHQDAALLYEQYRNLIDEGYEPTKPGSKSFNQVCYMPNDVDRGVTAYRRWLQVHAGGGVPWACDDALPPRGSEDIFDMWDAHTSHCSHCLDAYRNFGIARDVAAGAVVVAALLPDAAPRLPVGLAAAALALGIDRFMGLFRRYEFSHHDND</sequence>
<dbReference type="PROSITE" id="PS51296">
    <property type="entry name" value="RIESKE"/>
    <property type="match status" value="1"/>
</dbReference>
<proteinExistence type="predicted"/>
<dbReference type="SUPFAM" id="SSF55961">
    <property type="entry name" value="Bet v1-like"/>
    <property type="match status" value="1"/>
</dbReference>
<name>A0ABR1FUR6_AURAN</name>
<protein>
    <submittedName>
        <fullName evidence="1">Pheophorbide a oxygenase</fullName>
    </submittedName>
</protein>
<dbReference type="PANTHER" id="PTHR21266:SF32">
    <property type="entry name" value="CHOLESTEROL 7-DESATURASE NVD"/>
    <property type="match status" value="1"/>
</dbReference>
<dbReference type="InterPro" id="IPR013626">
    <property type="entry name" value="PaO"/>
</dbReference>
<evidence type="ECO:0000313" key="2">
    <source>
        <dbReference type="Proteomes" id="UP001363151"/>
    </source>
</evidence>
<dbReference type="GO" id="GO:0009507">
    <property type="term" value="C:chloroplast"/>
    <property type="evidence" value="ECO:0007669"/>
    <property type="project" value="UniProtKB-SubCell"/>
</dbReference>
<comment type="caution">
    <text evidence="1">The sequence shown here is derived from an EMBL/GenBank/DDBJ whole genome shotgun (WGS) entry which is preliminary data.</text>
</comment>
<keyword evidence="2" id="KW-1185">Reference proteome</keyword>
<dbReference type="Pfam" id="PF00355">
    <property type="entry name" value="Rieske"/>
    <property type="match status" value="1"/>
</dbReference>
<dbReference type="InterPro" id="IPR036922">
    <property type="entry name" value="Rieske_2Fe-2S_sf"/>
</dbReference>
<organism evidence="1 2">
    <name type="scientific">Aureococcus anophagefferens</name>
    <name type="common">Harmful bloom alga</name>
    <dbReference type="NCBI Taxonomy" id="44056"/>
    <lineage>
        <taxon>Eukaryota</taxon>
        <taxon>Sar</taxon>
        <taxon>Stramenopiles</taxon>
        <taxon>Ochrophyta</taxon>
        <taxon>Pelagophyceae</taxon>
        <taxon>Pelagomonadales</taxon>
        <taxon>Pelagomonadaceae</taxon>
        <taxon>Aureococcus</taxon>
    </lineage>
</organism>
<reference evidence="1 2" key="1">
    <citation type="submission" date="2024-03" db="EMBL/GenBank/DDBJ databases">
        <title>Aureococcus anophagefferens CCMP1851 and Kratosvirus quantuckense: Draft genome of a second virus-susceptible host strain in the model system.</title>
        <authorList>
            <person name="Chase E."/>
            <person name="Truchon A.R."/>
            <person name="Schepens W."/>
            <person name="Wilhelm S.W."/>
        </authorList>
    </citation>
    <scope>NUCLEOTIDE SEQUENCE [LARGE SCALE GENOMIC DNA]</scope>
    <source>
        <strain evidence="1 2">CCMP1851</strain>
    </source>
</reference>
<dbReference type="KEGG" id="aaf:AURANDRAFT_32727"/>
<dbReference type="GO" id="GO:0046872">
    <property type="term" value="F:metal ion binding"/>
    <property type="evidence" value="ECO:0007669"/>
    <property type="project" value="UniProtKB-KW"/>
</dbReference>